<feature type="region of interest" description="Disordered" evidence="1">
    <location>
        <begin position="191"/>
        <end position="392"/>
    </location>
</feature>
<feature type="compositionally biased region" description="Polar residues" evidence="1">
    <location>
        <begin position="1085"/>
        <end position="1099"/>
    </location>
</feature>
<dbReference type="SUPFAM" id="SSF55277">
    <property type="entry name" value="GYF domain"/>
    <property type="match status" value="1"/>
</dbReference>
<dbReference type="PANTHER" id="PTHR14445:SF36">
    <property type="entry name" value="FI03272P-RELATED"/>
    <property type="match status" value="1"/>
</dbReference>
<evidence type="ECO:0000313" key="3">
    <source>
        <dbReference type="EMBL" id="KAK9875651.1"/>
    </source>
</evidence>
<dbReference type="EMBL" id="JARQZJ010000034">
    <property type="protein sequence ID" value="KAK9875651.1"/>
    <property type="molecule type" value="Genomic_DNA"/>
</dbReference>
<gene>
    <name evidence="3" type="ORF">WA026_009449</name>
</gene>
<dbReference type="SMART" id="SM00444">
    <property type="entry name" value="GYF"/>
    <property type="match status" value="1"/>
</dbReference>
<evidence type="ECO:0000313" key="4">
    <source>
        <dbReference type="Proteomes" id="UP001431783"/>
    </source>
</evidence>
<reference evidence="3 4" key="1">
    <citation type="submission" date="2023-03" db="EMBL/GenBank/DDBJ databases">
        <title>Genome insight into feeding habits of ladybird beetles.</title>
        <authorList>
            <person name="Li H.-S."/>
            <person name="Huang Y.-H."/>
            <person name="Pang H."/>
        </authorList>
    </citation>
    <scope>NUCLEOTIDE SEQUENCE [LARGE SCALE GENOMIC DNA]</scope>
    <source>
        <strain evidence="3">SYSU_2023b</strain>
        <tissue evidence="3">Whole body</tissue>
    </source>
</reference>
<protein>
    <recommendedName>
        <fullName evidence="2">GYF domain-containing protein</fullName>
    </recommendedName>
</protein>
<feature type="compositionally biased region" description="Basic and acidic residues" evidence="1">
    <location>
        <begin position="320"/>
        <end position="332"/>
    </location>
</feature>
<comment type="caution">
    <text evidence="3">The sequence shown here is derived from an EMBL/GenBank/DDBJ whole genome shotgun (WGS) entry which is preliminary data.</text>
</comment>
<feature type="compositionally biased region" description="Basic and acidic residues" evidence="1">
    <location>
        <begin position="351"/>
        <end position="381"/>
    </location>
</feature>
<dbReference type="AlphaFoldDB" id="A0AAW1TVQ4"/>
<feature type="compositionally biased region" description="Basic and acidic residues" evidence="1">
    <location>
        <begin position="804"/>
        <end position="928"/>
    </location>
</feature>
<dbReference type="Proteomes" id="UP001431783">
    <property type="component" value="Unassembled WGS sequence"/>
</dbReference>
<organism evidence="3 4">
    <name type="scientific">Henosepilachna vigintioctopunctata</name>
    <dbReference type="NCBI Taxonomy" id="420089"/>
    <lineage>
        <taxon>Eukaryota</taxon>
        <taxon>Metazoa</taxon>
        <taxon>Ecdysozoa</taxon>
        <taxon>Arthropoda</taxon>
        <taxon>Hexapoda</taxon>
        <taxon>Insecta</taxon>
        <taxon>Pterygota</taxon>
        <taxon>Neoptera</taxon>
        <taxon>Endopterygota</taxon>
        <taxon>Coleoptera</taxon>
        <taxon>Polyphaga</taxon>
        <taxon>Cucujiformia</taxon>
        <taxon>Coccinelloidea</taxon>
        <taxon>Coccinellidae</taxon>
        <taxon>Epilachninae</taxon>
        <taxon>Epilachnini</taxon>
        <taxon>Henosepilachna</taxon>
    </lineage>
</organism>
<feature type="compositionally biased region" description="Low complexity" evidence="1">
    <location>
        <begin position="100"/>
        <end position="109"/>
    </location>
</feature>
<feature type="compositionally biased region" description="Gly residues" evidence="1">
    <location>
        <begin position="110"/>
        <end position="131"/>
    </location>
</feature>
<feature type="region of interest" description="Disordered" evidence="1">
    <location>
        <begin position="1198"/>
        <end position="1235"/>
    </location>
</feature>
<feature type="compositionally biased region" description="Low complexity" evidence="1">
    <location>
        <begin position="1100"/>
        <end position="1113"/>
    </location>
</feature>
<dbReference type="CDD" id="cd00072">
    <property type="entry name" value="GYF"/>
    <property type="match status" value="1"/>
</dbReference>
<evidence type="ECO:0000256" key="1">
    <source>
        <dbReference type="SAM" id="MobiDB-lite"/>
    </source>
</evidence>
<dbReference type="Pfam" id="PF02213">
    <property type="entry name" value="GYF"/>
    <property type="match status" value="1"/>
</dbReference>
<dbReference type="InterPro" id="IPR051640">
    <property type="entry name" value="GRB10-interact_GYF"/>
</dbReference>
<sequence>MNSRKKASHIFISIMTDSMNFGPDWIRNLSSEGTTTGGVSGGARCQLADYRYGREEMLSFFDKNLKPPQSLLGFKGLYSEVTLPPLALSPVADEERVWTGRPISINGPPRGRGGPMERGGRVSRGGRGGYQNYGRPTSYEGNWGNGGEQTEWSPRKEYNSRSSNDNWRRNRLNEEDEGWRNLSHNKPVHEKWVRSSWRSGDGEPEDRGERQIGGPEGRGNRIGWSEGSRGNAGRRSWDTEDHLPEWVMENVDGGGTFDSSGAFHHSDEEQGDPKPTAKKEAVLQKSSSQQHITTSKGYFSSLQTSKSVASLSKPDTNYNMKEKSYDSKKAEEENQETESTDRTRHSQQSKIRSEQEHTERERKETSQQKPPEREGNTRKVDPAAISNTVNHKDTRVEDDYKIQEDIILKLVDEDNAPKAGLGVVKAENVPTVTPSTLQPPPNLGPPMQDHWFYQDPQGQMQGPFSSAEMAEWYKAGYFNNQLKVRRPCDELFYLLGELVALCEGANPFQVVATRFPPLKPDPTTLAEHDLLQYQYLMALKQTRAAAAMPEPWSTLTLQQQQEVAAQRLIMHPQVSQELPFIHQSNSSNPLMQMINQMQQANKLPNASIGDATPSALPGQLDPRLVTLSLQHQLQQQSRLPPTSAGMLPNPLASRLPGVTTDGLNLPGMMQRPIGIPTPSIGASALANAMNMQRPLHAPVVDNMGSKVVEDPIRSLLNQLQQKPSGISLDLWQSSQYPIPTTLPSQQWQHETPLSMWDITKPPEVPPQQPELPPTVLTSQQIENAMIPKPSHEQEHQPHPPQQKSVEKKTEPSISPKELRKKKELEEKQAKKEAEERRKNEQRKLEAEKREAEEKKKKEEERIRKEIEKAKKEAEDKRMKELEEKRRLKEQRKAEEEAKRMTEEQKKAEEERAKKEAREREEYARREAARQAQEQAARNAKTAPWCHSSSTQGLTLQEIQKLEKEKAKQEAVILQQQKQMMEFQQQQLEKSAAGFSWANKAKEPKQVKSLSEIQAEEQERMAKQATEARLLALQKEKELPTPVQNMGNIWSSQNISWSANGVNSSQWSSSNSTGLWEDAPAKATITKPSINSKGNTAASGKSQNSQQQQQQSQKSKTKTKKEDTNISKNSSADDFTNWCSKALANITSEIDIPTFVTFLRDIESALDVREYCKEYLGDNAEAQQFASNFLDKRRSFRPKSQVPKDDMCSPAPAITPSSIHSNDFQEVKGKNKKNKKNKMLKVDSRILGFNVTSAPDRINVGDRDYGDNS</sequence>
<feature type="region of interest" description="Disordered" evidence="1">
    <location>
        <begin position="788"/>
        <end position="951"/>
    </location>
</feature>
<dbReference type="InterPro" id="IPR035445">
    <property type="entry name" value="GYF-like_dom_sf"/>
</dbReference>
<feature type="region of interest" description="Disordered" evidence="1">
    <location>
        <begin position="1059"/>
        <end position="1130"/>
    </location>
</feature>
<evidence type="ECO:0000259" key="2">
    <source>
        <dbReference type="PROSITE" id="PS50829"/>
    </source>
</evidence>
<feature type="region of interest" description="Disordered" evidence="1">
    <location>
        <begin position="100"/>
        <end position="168"/>
    </location>
</feature>
<dbReference type="PROSITE" id="PS50829">
    <property type="entry name" value="GYF"/>
    <property type="match status" value="1"/>
</dbReference>
<feature type="compositionally biased region" description="Low complexity" evidence="1">
    <location>
        <begin position="1059"/>
        <end position="1071"/>
    </location>
</feature>
<dbReference type="GO" id="GO:0005829">
    <property type="term" value="C:cytosol"/>
    <property type="evidence" value="ECO:0007669"/>
    <property type="project" value="TreeGrafter"/>
</dbReference>
<feature type="compositionally biased region" description="Polar residues" evidence="1">
    <location>
        <begin position="284"/>
        <end position="319"/>
    </location>
</feature>
<feature type="domain" description="GYF" evidence="2">
    <location>
        <begin position="448"/>
        <end position="496"/>
    </location>
</feature>
<feature type="compositionally biased region" description="Basic and acidic residues" evidence="1">
    <location>
        <begin position="264"/>
        <end position="282"/>
    </location>
</feature>
<feature type="compositionally biased region" description="Basic and acidic residues" evidence="1">
    <location>
        <begin position="235"/>
        <end position="244"/>
    </location>
</feature>
<accession>A0AAW1TVQ4</accession>
<name>A0AAW1TVQ4_9CUCU</name>
<dbReference type="PANTHER" id="PTHR14445">
    <property type="entry name" value="GRB10 INTERACTING GYF PROTEIN"/>
    <property type="match status" value="1"/>
</dbReference>
<dbReference type="InterPro" id="IPR003169">
    <property type="entry name" value="GYF"/>
</dbReference>
<dbReference type="Gene3D" id="3.30.1490.40">
    <property type="match status" value="1"/>
</dbReference>
<keyword evidence="4" id="KW-1185">Reference proteome</keyword>
<proteinExistence type="predicted"/>